<name>A0A0F9LZD0_9ZZZZ</name>
<sequence>MAFSIVRVSNLTVSSMQVLFNDDINANVGILNVSIASGIDSIPNPEIISVEVENETITIEYQPLFPNVSYQVIFASTDAVPFQTVNGVRIPEDGNRNLVFITSPGETISPVRDNMLDSLSPVYETDEQTLTRGLVASMANKIQDVSDSVKTAQSANYLSVLVEDESVTRDDGPTDTLQYGGAYEILRVASTLTGTDTTTYFEFNSTREQTFKVRSSIMVNPILSTITSDPISLQAVDVVNEKITDDVSLNNYFDGLTIKVANSPVIQVISLSLKRDNEWVEYDVEKFGYTLKSNRYDTSLSSIDTNLDEDIIELSSSSLTGFVGGFILPRAGDEIRISYVYKRLGRNVASSGVSLTTVKSAVRETTPAIVNRFSTNYAPIVTSQDEVAVSNGIEFLSTQSSGSLQAFVSTHPAFIREMGFSPKRIGEYFVDYETGAVEVFGVDEQNDGTGDSPPAINYTYREVYVSDLDFIFNSDRDELVLNSTRNLSGIEAKITFSYEDTFAEGTDYKIRSHVEALNERVQNRLFSTSKLRTRNFPITNVFRILNETTGELYNIDRFNDTSVTFSGRQVPRQIDVSRERVSFIRVPQEVLLIAEELTNSGGLKIFKFNLENNGIKIEAKVVAVDRTGVE</sequence>
<gene>
    <name evidence="1" type="ORF">LCGC14_1447370</name>
</gene>
<protein>
    <submittedName>
        <fullName evidence="1">Uncharacterized protein</fullName>
    </submittedName>
</protein>
<accession>A0A0F9LZD0</accession>
<evidence type="ECO:0000313" key="1">
    <source>
        <dbReference type="EMBL" id="KKM69775.1"/>
    </source>
</evidence>
<feature type="non-terminal residue" evidence="1">
    <location>
        <position position="630"/>
    </location>
</feature>
<comment type="caution">
    <text evidence="1">The sequence shown here is derived from an EMBL/GenBank/DDBJ whole genome shotgun (WGS) entry which is preliminary data.</text>
</comment>
<organism evidence="1">
    <name type="scientific">marine sediment metagenome</name>
    <dbReference type="NCBI Taxonomy" id="412755"/>
    <lineage>
        <taxon>unclassified sequences</taxon>
        <taxon>metagenomes</taxon>
        <taxon>ecological metagenomes</taxon>
    </lineage>
</organism>
<proteinExistence type="predicted"/>
<reference evidence="1" key="1">
    <citation type="journal article" date="2015" name="Nature">
        <title>Complex archaea that bridge the gap between prokaryotes and eukaryotes.</title>
        <authorList>
            <person name="Spang A."/>
            <person name="Saw J.H."/>
            <person name="Jorgensen S.L."/>
            <person name="Zaremba-Niedzwiedzka K."/>
            <person name="Martijn J."/>
            <person name="Lind A.E."/>
            <person name="van Eijk R."/>
            <person name="Schleper C."/>
            <person name="Guy L."/>
            <person name="Ettema T.J."/>
        </authorList>
    </citation>
    <scope>NUCLEOTIDE SEQUENCE</scope>
</reference>
<dbReference type="EMBL" id="LAZR01009933">
    <property type="protein sequence ID" value="KKM69775.1"/>
    <property type="molecule type" value="Genomic_DNA"/>
</dbReference>
<dbReference type="AlphaFoldDB" id="A0A0F9LZD0"/>